<sequence>GRIIAALAGKLRDNSWDAVMAKLTPKLKDARGKMLFSGKQKVHKHGLFPTVSVGNSFRGGSQRPGTVVFYSTANQLILMSLIAFSGFQRLVGLTYCIFKCFASNMFGLYRDNLNILFASNPKLTHWFKTSVFAGISFNMGPFTITWPHTDNHNLAFGWCAITALGKFDPDKGGHMILWDLGLVIRFLPGSTILIPSALLTHSNISIQLEEEHYSIIQYSSLGLFHWIYNGFMSNKDFLARATPEMKKNCTDDQKK</sequence>
<keyword evidence="2" id="KW-1185">Reference proteome</keyword>
<dbReference type="OrthoDB" id="3025143at2759"/>
<dbReference type="EMBL" id="ML769556">
    <property type="protein sequence ID" value="KAE9394141.1"/>
    <property type="molecule type" value="Genomic_DNA"/>
</dbReference>
<accession>A0A6A4H7T6</accession>
<protein>
    <submittedName>
        <fullName evidence="1">Uncharacterized protein</fullName>
    </submittedName>
</protein>
<evidence type="ECO:0000313" key="2">
    <source>
        <dbReference type="Proteomes" id="UP000799118"/>
    </source>
</evidence>
<evidence type="ECO:0000313" key="1">
    <source>
        <dbReference type="EMBL" id="KAE9394141.1"/>
    </source>
</evidence>
<proteinExistence type="predicted"/>
<name>A0A6A4H7T6_9AGAR</name>
<organism evidence="1 2">
    <name type="scientific">Gymnopus androsaceus JB14</name>
    <dbReference type="NCBI Taxonomy" id="1447944"/>
    <lineage>
        <taxon>Eukaryota</taxon>
        <taxon>Fungi</taxon>
        <taxon>Dikarya</taxon>
        <taxon>Basidiomycota</taxon>
        <taxon>Agaricomycotina</taxon>
        <taxon>Agaricomycetes</taxon>
        <taxon>Agaricomycetidae</taxon>
        <taxon>Agaricales</taxon>
        <taxon>Marasmiineae</taxon>
        <taxon>Omphalotaceae</taxon>
        <taxon>Gymnopus</taxon>
    </lineage>
</organism>
<feature type="non-terminal residue" evidence="1">
    <location>
        <position position="1"/>
    </location>
</feature>
<reference evidence="1" key="1">
    <citation type="journal article" date="2019" name="Environ. Microbiol.">
        <title>Fungal ecological strategies reflected in gene transcription - a case study of two litter decomposers.</title>
        <authorList>
            <person name="Barbi F."/>
            <person name="Kohler A."/>
            <person name="Barry K."/>
            <person name="Baskaran P."/>
            <person name="Daum C."/>
            <person name="Fauchery L."/>
            <person name="Ihrmark K."/>
            <person name="Kuo A."/>
            <person name="LaButti K."/>
            <person name="Lipzen A."/>
            <person name="Morin E."/>
            <person name="Grigoriev I.V."/>
            <person name="Henrissat B."/>
            <person name="Lindahl B."/>
            <person name="Martin F."/>
        </authorList>
    </citation>
    <scope>NUCLEOTIDE SEQUENCE</scope>
    <source>
        <strain evidence="1">JB14</strain>
    </source>
</reference>
<dbReference type="Gene3D" id="3.60.130.30">
    <property type="match status" value="1"/>
</dbReference>
<dbReference type="Proteomes" id="UP000799118">
    <property type="component" value="Unassembled WGS sequence"/>
</dbReference>
<dbReference type="AlphaFoldDB" id="A0A6A4H7T6"/>
<gene>
    <name evidence="1" type="ORF">BT96DRAFT_828130</name>
</gene>